<keyword evidence="1 3" id="KW-0378">Hydrolase</keyword>
<dbReference type="SUPFAM" id="SSF56784">
    <property type="entry name" value="HAD-like"/>
    <property type="match status" value="1"/>
</dbReference>
<feature type="non-terminal residue" evidence="3">
    <location>
        <position position="179"/>
    </location>
</feature>
<accession>A0A060CG51</accession>
<feature type="non-terminal residue" evidence="3">
    <location>
        <position position="1"/>
    </location>
</feature>
<dbReference type="InterPro" id="IPR023214">
    <property type="entry name" value="HAD_sf"/>
</dbReference>
<dbReference type="PANTHER" id="PTHR46521:SF4">
    <property type="entry name" value="SUCROSE-PHOSPHATASE 2-RELATED"/>
    <property type="match status" value="1"/>
</dbReference>
<feature type="domain" description="Sucrose phosphatase-like" evidence="2">
    <location>
        <begin position="1"/>
        <end position="122"/>
    </location>
</feature>
<name>A0A060CG51_9BACT</name>
<dbReference type="InterPro" id="IPR006380">
    <property type="entry name" value="SPP-like_dom"/>
</dbReference>
<dbReference type="InterPro" id="IPR051518">
    <property type="entry name" value="Sucrose_Phosphatase"/>
</dbReference>
<dbReference type="GO" id="GO:0016787">
    <property type="term" value="F:hydrolase activity"/>
    <property type="evidence" value="ECO:0007669"/>
    <property type="project" value="UniProtKB-KW"/>
</dbReference>
<reference evidence="3" key="1">
    <citation type="journal article" date="2013" name="Environ. Microbiol.">
        <title>Seasonally variable intestinal metagenomes of the red palm weevil (Rhynchophorus ferrugineus).</title>
        <authorList>
            <person name="Jia S."/>
            <person name="Zhang X."/>
            <person name="Zhang G."/>
            <person name="Yin A."/>
            <person name="Zhang S."/>
            <person name="Li F."/>
            <person name="Wang L."/>
            <person name="Zhao D."/>
            <person name="Yun Q."/>
            <person name="Tala"/>
            <person name="Wang J."/>
            <person name="Sun G."/>
            <person name="Baabdullah M."/>
            <person name="Yu X."/>
            <person name="Hu S."/>
            <person name="Al-Mssallem I.S."/>
            <person name="Yu J."/>
        </authorList>
    </citation>
    <scope>NUCLEOTIDE SEQUENCE</scope>
</reference>
<dbReference type="Pfam" id="PF05116">
    <property type="entry name" value="S6PP"/>
    <property type="match status" value="1"/>
</dbReference>
<dbReference type="PANTHER" id="PTHR46521">
    <property type="entry name" value="SUCROSE-PHOSPHATASE 2-RELATED"/>
    <property type="match status" value="1"/>
</dbReference>
<dbReference type="AlphaFoldDB" id="A0A060CG51"/>
<dbReference type="InterPro" id="IPR036412">
    <property type="entry name" value="HAD-like_sf"/>
</dbReference>
<dbReference type="EMBL" id="KF128293">
    <property type="protein sequence ID" value="AIA95658.1"/>
    <property type="molecule type" value="Genomic_DNA"/>
</dbReference>
<evidence type="ECO:0000256" key="1">
    <source>
        <dbReference type="ARBA" id="ARBA00022801"/>
    </source>
</evidence>
<dbReference type="Gene3D" id="3.40.50.1000">
    <property type="entry name" value="HAD superfamily/HAD-like"/>
    <property type="match status" value="1"/>
</dbReference>
<evidence type="ECO:0000313" key="3">
    <source>
        <dbReference type="EMBL" id="AIA95658.1"/>
    </source>
</evidence>
<organism evidence="3">
    <name type="scientific">uncultured Opitutus sp</name>
    <dbReference type="NCBI Taxonomy" id="296825"/>
    <lineage>
        <taxon>Bacteria</taxon>
        <taxon>Pseudomonadati</taxon>
        <taxon>Verrucomicrobiota</taxon>
        <taxon>Opitutia</taxon>
        <taxon>Opitutales</taxon>
        <taxon>Opitutaceae</taxon>
        <taxon>Opitutus</taxon>
        <taxon>environmental samples</taxon>
    </lineage>
</organism>
<evidence type="ECO:0000259" key="2">
    <source>
        <dbReference type="Pfam" id="PF05116"/>
    </source>
</evidence>
<protein>
    <submittedName>
        <fullName evidence="3">S6PP|Hydrolase_3</fullName>
    </submittedName>
</protein>
<proteinExistence type="predicted"/>
<sequence>WKSSWFWREKSRSDIDALRKLLADAGAQVVYSSSRDLDILPKHANKGNSLVWLCEKLEIPLDQALVAGDTGNDASMFLLPGVRGIAVENAEPELLDALIEADAYQARGVCAAGVLEGLVHYGVVDEITNCGTSIEDHPHDPEIVRLFERPVRTEGSEESFIQTAYQKALEALEKCVTPR</sequence>